<dbReference type="CDD" id="cd00672">
    <property type="entry name" value="CysRS_core"/>
    <property type="match status" value="1"/>
</dbReference>
<dbReference type="SUPFAM" id="SSF47323">
    <property type="entry name" value="Anticodon-binding domain of a subclass of class I aminoacyl-tRNA synthetases"/>
    <property type="match status" value="1"/>
</dbReference>
<dbReference type="NCBIfam" id="TIGR00435">
    <property type="entry name" value="cysS"/>
    <property type="match status" value="1"/>
</dbReference>
<evidence type="ECO:0000256" key="5">
    <source>
        <dbReference type="ARBA" id="ARBA00022598"/>
    </source>
</evidence>
<evidence type="ECO:0000256" key="2">
    <source>
        <dbReference type="ARBA" id="ARBA00005594"/>
    </source>
</evidence>
<proteinExistence type="inferred from homology"/>
<feature type="binding site" evidence="12">
    <location>
        <position position="235"/>
    </location>
    <ligand>
        <name>Zn(2+)</name>
        <dbReference type="ChEBI" id="CHEBI:29105"/>
    </ligand>
</feature>
<dbReference type="PANTHER" id="PTHR10890">
    <property type="entry name" value="CYSTEINYL-TRNA SYNTHETASE"/>
    <property type="match status" value="1"/>
</dbReference>
<reference evidence="14 15" key="1">
    <citation type="submission" date="2018-08" db="EMBL/GenBank/DDBJ databases">
        <title>Draft genome sequence of Psychrilyobacter sp. strain SD5 isolated from Black Sea water.</title>
        <authorList>
            <person name="Yadav S."/>
            <person name="Villanueva L."/>
            <person name="Damste J.S.S."/>
        </authorList>
    </citation>
    <scope>NUCLEOTIDE SEQUENCE [LARGE SCALE GENOMIC DNA]</scope>
    <source>
        <strain evidence="14 15">SD5</strain>
    </source>
</reference>
<evidence type="ECO:0000256" key="9">
    <source>
        <dbReference type="ARBA" id="ARBA00022840"/>
    </source>
</evidence>
<evidence type="ECO:0000256" key="12">
    <source>
        <dbReference type="HAMAP-Rule" id="MF_00041"/>
    </source>
</evidence>
<dbReference type="InterPro" id="IPR024909">
    <property type="entry name" value="Cys-tRNA/MSH_ligase"/>
</dbReference>
<keyword evidence="9 12" id="KW-0067">ATP-binding</keyword>
<keyword evidence="5 12" id="KW-0436">Ligase</keyword>
<dbReference type="HAMAP" id="MF_00041">
    <property type="entry name" value="Cys_tRNA_synth"/>
    <property type="match status" value="1"/>
</dbReference>
<dbReference type="Proteomes" id="UP000263486">
    <property type="component" value="Unassembled WGS sequence"/>
</dbReference>
<dbReference type="Gene3D" id="3.40.50.620">
    <property type="entry name" value="HUPs"/>
    <property type="match status" value="1"/>
</dbReference>
<dbReference type="EMBL" id="QUAJ01000024">
    <property type="protein sequence ID" value="REI40090.1"/>
    <property type="molecule type" value="Genomic_DNA"/>
</dbReference>
<keyword evidence="6 12" id="KW-0479">Metal-binding</keyword>
<keyword evidence="7 12" id="KW-0547">Nucleotide-binding</keyword>
<dbReference type="InterPro" id="IPR009080">
    <property type="entry name" value="tRNAsynth_Ia_anticodon-bd"/>
</dbReference>
<sequence length="497" mass="56638">MIKIHNTLTKKLEEFVPIEPGKVKMYVCGPTVYNYIHIGNARPAIFFDTVRRYFEYRDYKVTYVQNFTDVDDKMIERANAEGVTVKDIADKYIAAYLEDTKKVNLKEEGMIRPKATDHIKEMIKSIKILESKGYAYESNGDVYFDVEKYKENYGELSGQKIEDLKAGARVEITDIKKSSVDFALWKAAKEGELSWGSPWGKGRPGWHIECSAMSEKYLGASFDIHGGGQDLIFPHHENEIAQSKCSYGGDYARYWIHNGYINIKGEKMSKSKGNFFLLREILEEYEGKVVRFFMLSSHYRKPVDFSDKELDMAKSAINRIENSMLAMLEKLDTETSAEGSDGLELKAVLESSEQRFVEAMDEDFNTAQAIGVLFELIKEANKFMEQKLSDDGKAVLKNVFDFLKTTLVDVLGVEIVAEKQIKDLTAELIELLKEVGIENSLGDSAGNLTVELIEFLIEKRKAAKKDRNFALSDEIRDKMAEIGVKIKDGREKTTWKI</sequence>
<keyword evidence="8 12" id="KW-0862">Zinc</keyword>
<evidence type="ECO:0000256" key="10">
    <source>
        <dbReference type="ARBA" id="ARBA00022917"/>
    </source>
</evidence>
<organism evidence="14 15">
    <name type="scientific">Psychrilyobacter piezotolerans</name>
    <dbReference type="NCBI Taxonomy" id="2293438"/>
    <lineage>
        <taxon>Bacteria</taxon>
        <taxon>Fusobacteriati</taxon>
        <taxon>Fusobacteriota</taxon>
        <taxon>Fusobacteriia</taxon>
        <taxon>Fusobacteriales</taxon>
        <taxon>Fusobacteriaceae</taxon>
        <taxon>Psychrilyobacter</taxon>
    </lineage>
</organism>
<keyword evidence="4 12" id="KW-0963">Cytoplasm</keyword>
<dbReference type="PRINTS" id="PR00983">
    <property type="entry name" value="TRNASYNTHCYS"/>
</dbReference>
<feature type="short sequence motif" description="'KMSKS' region" evidence="12">
    <location>
        <begin position="267"/>
        <end position="271"/>
    </location>
</feature>
<evidence type="ECO:0000256" key="8">
    <source>
        <dbReference type="ARBA" id="ARBA00022833"/>
    </source>
</evidence>
<evidence type="ECO:0000256" key="7">
    <source>
        <dbReference type="ARBA" id="ARBA00022741"/>
    </source>
</evidence>
<dbReference type="InterPro" id="IPR015803">
    <property type="entry name" value="Cys-tRNA-ligase"/>
</dbReference>
<feature type="binding site" evidence="12">
    <location>
        <position position="270"/>
    </location>
    <ligand>
        <name>ATP</name>
        <dbReference type="ChEBI" id="CHEBI:30616"/>
    </ligand>
</feature>
<dbReference type="RefSeq" id="WP_114643139.1">
    <property type="nucleotide sequence ID" value="NZ_JAACIO010000039.1"/>
</dbReference>
<protein>
    <recommendedName>
        <fullName evidence="12">Cysteine--tRNA ligase</fullName>
        <ecNumber evidence="12">6.1.1.16</ecNumber>
    </recommendedName>
    <alternativeName>
        <fullName evidence="12">Cysteinyl-tRNA synthetase</fullName>
        <shortName evidence="12">CysRS</shortName>
    </alternativeName>
</protein>
<name>A0ABX9KF23_9FUSO</name>
<dbReference type="SUPFAM" id="SSF52374">
    <property type="entry name" value="Nucleotidylyl transferase"/>
    <property type="match status" value="1"/>
</dbReference>
<feature type="short sequence motif" description="'HIGH' region" evidence="12">
    <location>
        <begin position="30"/>
        <end position="40"/>
    </location>
</feature>
<comment type="caution">
    <text evidence="14">The sequence shown here is derived from an EMBL/GenBank/DDBJ whole genome shotgun (WGS) entry which is preliminary data.</text>
</comment>
<evidence type="ECO:0000256" key="6">
    <source>
        <dbReference type="ARBA" id="ARBA00022723"/>
    </source>
</evidence>
<accession>A0ABX9KF23</accession>
<comment type="cofactor">
    <cofactor evidence="12">
        <name>Zn(2+)</name>
        <dbReference type="ChEBI" id="CHEBI:29105"/>
    </cofactor>
    <text evidence="12">Binds 1 zinc ion per subunit.</text>
</comment>
<dbReference type="GO" id="GO:0004817">
    <property type="term" value="F:cysteine-tRNA ligase activity"/>
    <property type="evidence" value="ECO:0007669"/>
    <property type="project" value="UniProtKB-EC"/>
</dbReference>
<dbReference type="InterPro" id="IPR015273">
    <property type="entry name" value="Cys-tRNA-synt_Ia_DALR"/>
</dbReference>
<dbReference type="SMART" id="SM00840">
    <property type="entry name" value="DALR_2"/>
    <property type="match status" value="1"/>
</dbReference>
<dbReference type="InterPro" id="IPR014729">
    <property type="entry name" value="Rossmann-like_a/b/a_fold"/>
</dbReference>
<dbReference type="Pfam" id="PF01406">
    <property type="entry name" value="tRNA-synt_1e"/>
    <property type="match status" value="1"/>
</dbReference>
<comment type="subunit">
    <text evidence="3 12">Monomer.</text>
</comment>
<evidence type="ECO:0000259" key="13">
    <source>
        <dbReference type="SMART" id="SM00840"/>
    </source>
</evidence>
<feature type="domain" description="Cysteinyl-tRNA synthetase class Ia DALR" evidence="13">
    <location>
        <begin position="355"/>
        <end position="421"/>
    </location>
</feature>
<evidence type="ECO:0000256" key="3">
    <source>
        <dbReference type="ARBA" id="ARBA00011245"/>
    </source>
</evidence>
<dbReference type="EC" id="6.1.1.16" evidence="12"/>
<dbReference type="Pfam" id="PF09190">
    <property type="entry name" value="DALR_2"/>
    <property type="match status" value="1"/>
</dbReference>
<dbReference type="Gene3D" id="1.20.120.1910">
    <property type="entry name" value="Cysteine-tRNA ligase, C-terminal anti-codon recognition domain"/>
    <property type="match status" value="1"/>
</dbReference>
<gene>
    <name evidence="12" type="primary">cysS</name>
    <name evidence="14" type="ORF">DYH56_12135</name>
</gene>
<keyword evidence="11 12" id="KW-0030">Aminoacyl-tRNA synthetase</keyword>
<evidence type="ECO:0000256" key="4">
    <source>
        <dbReference type="ARBA" id="ARBA00022490"/>
    </source>
</evidence>
<dbReference type="InterPro" id="IPR032678">
    <property type="entry name" value="tRNA-synt_1_cat_dom"/>
</dbReference>
<evidence type="ECO:0000313" key="15">
    <source>
        <dbReference type="Proteomes" id="UP000263486"/>
    </source>
</evidence>
<comment type="catalytic activity">
    <reaction evidence="12">
        <text>tRNA(Cys) + L-cysteine + ATP = L-cysteinyl-tRNA(Cys) + AMP + diphosphate</text>
        <dbReference type="Rhea" id="RHEA:17773"/>
        <dbReference type="Rhea" id="RHEA-COMP:9661"/>
        <dbReference type="Rhea" id="RHEA-COMP:9679"/>
        <dbReference type="ChEBI" id="CHEBI:30616"/>
        <dbReference type="ChEBI" id="CHEBI:33019"/>
        <dbReference type="ChEBI" id="CHEBI:35235"/>
        <dbReference type="ChEBI" id="CHEBI:78442"/>
        <dbReference type="ChEBI" id="CHEBI:78517"/>
        <dbReference type="ChEBI" id="CHEBI:456215"/>
        <dbReference type="EC" id="6.1.1.16"/>
    </reaction>
</comment>
<dbReference type="PANTHER" id="PTHR10890:SF3">
    <property type="entry name" value="CYSTEINE--TRNA LIGASE, CYTOPLASMIC"/>
    <property type="match status" value="1"/>
</dbReference>
<evidence type="ECO:0000313" key="14">
    <source>
        <dbReference type="EMBL" id="REI40090.1"/>
    </source>
</evidence>
<evidence type="ECO:0000256" key="1">
    <source>
        <dbReference type="ARBA" id="ARBA00004496"/>
    </source>
</evidence>
<comment type="similarity">
    <text evidence="2 12">Belongs to the class-I aminoacyl-tRNA synthetase family.</text>
</comment>
<evidence type="ECO:0000256" key="11">
    <source>
        <dbReference type="ARBA" id="ARBA00023146"/>
    </source>
</evidence>
<keyword evidence="10 12" id="KW-0648">Protein biosynthesis</keyword>
<keyword evidence="15" id="KW-1185">Reference proteome</keyword>
<feature type="binding site" evidence="12">
    <location>
        <position position="28"/>
    </location>
    <ligand>
        <name>Zn(2+)</name>
        <dbReference type="ChEBI" id="CHEBI:29105"/>
    </ligand>
</feature>
<comment type="subcellular location">
    <subcellularLocation>
        <location evidence="1 12">Cytoplasm</location>
    </subcellularLocation>
</comment>
<feature type="binding site" evidence="12">
    <location>
        <position position="210"/>
    </location>
    <ligand>
        <name>Zn(2+)</name>
        <dbReference type="ChEBI" id="CHEBI:29105"/>
    </ligand>
</feature>
<feature type="binding site" evidence="12">
    <location>
        <position position="239"/>
    </location>
    <ligand>
        <name>Zn(2+)</name>
        <dbReference type="ChEBI" id="CHEBI:29105"/>
    </ligand>
</feature>